<dbReference type="GO" id="GO:0005886">
    <property type="term" value="C:plasma membrane"/>
    <property type="evidence" value="ECO:0007669"/>
    <property type="project" value="UniProtKB-SubCell"/>
</dbReference>
<keyword evidence="13" id="KW-0378">Hydrolase</keyword>
<organism evidence="26 27">
    <name type="scientific">Dromaius novaehollandiae</name>
    <name type="common">Emu</name>
    <dbReference type="NCBI Taxonomy" id="8790"/>
    <lineage>
        <taxon>Eukaryota</taxon>
        <taxon>Metazoa</taxon>
        <taxon>Chordata</taxon>
        <taxon>Craniata</taxon>
        <taxon>Vertebrata</taxon>
        <taxon>Euteleostomi</taxon>
        <taxon>Archelosauria</taxon>
        <taxon>Archosauria</taxon>
        <taxon>Dinosauria</taxon>
        <taxon>Saurischia</taxon>
        <taxon>Theropoda</taxon>
        <taxon>Coelurosauria</taxon>
        <taxon>Aves</taxon>
        <taxon>Palaeognathae</taxon>
        <taxon>Casuariiformes</taxon>
        <taxon>Dromaiidae</taxon>
        <taxon>Dromaius</taxon>
    </lineage>
</organism>
<dbReference type="UniPathway" id="UPA00944"/>
<evidence type="ECO:0000256" key="16">
    <source>
        <dbReference type="ARBA" id="ARBA00023136"/>
    </source>
</evidence>
<dbReference type="InterPro" id="IPR035892">
    <property type="entry name" value="C2_domain_sf"/>
</dbReference>
<evidence type="ECO:0000256" key="17">
    <source>
        <dbReference type="ARBA" id="ARBA00023242"/>
    </source>
</evidence>
<evidence type="ECO:0000256" key="6">
    <source>
        <dbReference type="ARBA" id="ARBA00004847"/>
    </source>
</evidence>
<dbReference type="FunFam" id="2.60.40.150:FF:000038">
    <property type="entry name" value="Type I inositol 3,4-bisphosphate 4-phosphatase"/>
    <property type="match status" value="1"/>
</dbReference>
<dbReference type="SUPFAM" id="SSF49562">
    <property type="entry name" value="C2 domain (Calcium/lipid-binding domain, CaLB)"/>
    <property type="match status" value="1"/>
</dbReference>
<proteinExistence type="inferred from homology"/>
<evidence type="ECO:0000256" key="20">
    <source>
        <dbReference type="ARBA" id="ARBA00051892"/>
    </source>
</evidence>
<dbReference type="CDD" id="cd04048">
    <property type="entry name" value="C2A_Copine"/>
    <property type="match status" value="1"/>
</dbReference>
<dbReference type="Gene3D" id="2.60.40.150">
    <property type="entry name" value="C2 domain"/>
    <property type="match status" value="1"/>
</dbReference>
<dbReference type="GO" id="GO:0016316">
    <property type="term" value="F:phosphatidylinositol-3,4-bisphosphate 4-phosphatase activity"/>
    <property type="evidence" value="ECO:0007669"/>
    <property type="project" value="UniProtKB-EC"/>
</dbReference>
<dbReference type="PANTHER" id="PTHR12187:SF4">
    <property type="entry name" value="INOSITOL POLYPHOSPHATE-4-PHOSPHATASE TYPE I A"/>
    <property type="match status" value="1"/>
</dbReference>
<dbReference type="InterPro" id="IPR039034">
    <property type="entry name" value="INPP4"/>
</dbReference>
<keyword evidence="15" id="KW-0443">Lipid metabolism</keyword>
<keyword evidence="9" id="KW-1003">Cell membrane</keyword>
<comment type="subunit">
    <text evidence="21">Interacts with INPP5F.</text>
</comment>
<comment type="catalytic activity">
    <reaction evidence="19">
        <text>1D-myo-inositol 3,4-bisphosphate + H2O = 1D-myo-inositol 3-phosphate + phosphate</text>
        <dbReference type="Rhea" id="RHEA:43388"/>
        <dbReference type="ChEBI" id="CHEBI:15377"/>
        <dbReference type="ChEBI" id="CHEBI:43474"/>
        <dbReference type="ChEBI" id="CHEBI:58401"/>
        <dbReference type="ChEBI" id="CHEBI:83241"/>
    </reaction>
    <physiologicalReaction direction="left-to-right" evidence="19">
        <dbReference type="Rhea" id="RHEA:43389"/>
    </physiologicalReaction>
</comment>
<evidence type="ECO:0000256" key="10">
    <source>
        <dbReference type="ARBA" id="ARBA00022490"/>
    </source>
</evidence>
<dbReference type="RefSeq" id="XP_064358267.1">
    <property type="nucleotide sequence ID" value="XM_064502197.1"/>
</dbReference>
<dbReference type="GO" id="GO:0014069">
    <property type="term" value="C:postsynaptic density"/>
    <property type="evidence" value="ECO:0007669"/>
    <property type="project" value="UniProtKB-SubCell"/>
</dbReference>
<keyword evidence="12" id="KW-0967">Endosome</keyword>
<comment type="pathway">
    <text evidence="6">Signal transduction; phosphatidylinositol signaling pathway.</text>
</comment>
<evidence type="ECO:0000256" key="8">
    <source>
        <dbReference type="ARBA" id="ARBA00013037"/>
    </source>
</evidence>
<dbReference type="EC" id="3.1.3.66" evidence="8"/>
<dbReference type="Pfam" id="PF00168">
    <property type="entry name" value="C2"/>
    <property type="match status" value="1"/>
</dbReference>
<dbReference type="PANTHER" id="PTHR12187">
    <property type="entry name" value="AGAP000124-PA"/>
    <property type="match status" value="1"/>
</dbReference>
<evidence type="ECO:0000256" key="5">
    <source>
        <dbReference type="ARBA" id="ARBA00004565"/>
    </source>
</evidence>
<evidence type="ECO:0000256" key="7">
    <source>
        <dbReference type="ARBA" id="ARBA00006306"/>
    </source>
</evidence>
<evidence type="ECO:0000259" key="25">
    <source>
        <dbReference type="PROSITE" id="PS50004"/>
    </source>
</evidence>
<comment type="catalytic activity">
    <reaction evidence="20">
        <text>1D-myo-inositol 1,3,4-trisphosphate + H2O = 1D-myo-inositol 1,3-bisphosphate + phosphate</text>
        <dbReference type="Rhea" id="RHEA:43392"/>
        <dbReference type="ChEBI" id="CHEBI:15377"/>
        <dbReference type="ChEBI" id="CHEBI:43474"/>
        <dbReference type="ChEBI" id="CHEBI:58414"/>
        <dbReference type="ChEBI" id="CHEBI:83242"/>
    </reaction>
    <physiologicalReaction direction="left-to-right" evidence="20">
        <dbReference type="Rhea" id="RHEA:43393"/>
    </physiologicalReaction>
</comment>
<dbReference type="GO" id="GO:0044281">
    <property type="term" value="P:small molecule metabolic process"/>
    <property type="evidence" value="ECO:0007669"/>
    <property type="project" value="UniProtKB-ARBA"/>
</dbReference>
<keyword evidence="27" id="KW-1185">Reference proteome</keyword>
<keyword evidence="11" id="KW-0597">Phosphoprotein</keyword>
<dbReference type="GO" id="GO:0005634">
    <property type="term" value="C:nucleus"/>
    <property type="evidence" value="ECO:0007669"/>
    <property type="project" value="UniProtKB-SubCell"/>
</dbReference>
<evidence type="ECO:0000313" key="27">
    <source>
        <dbReference type="Proteomes" id="UP000694423"/>
    </source>
</evidence>
<evidence type="ECO:0000256" key="14">
    <source>
        <dbReference type="ARBA" id="ARBA00023018"/>
    </source>
</evidence>
<dbReference type="GO" id="GO:0055038">
    <property type="term" value="C:recycling endosome membrane"/>
    <property type="evidence" value="ECO:0007669"/>
    <property type="project" value="UniProtKB-SubCell"/>
</dbReference>
<dbReference type="Proteomes" id="UP000694423">
    <property type="component" value="Unplaced"/>
</dbReference>
<evidence type="ECO:0000256" key="2">
    <source>
        <dbReference type="ARBA" id="ARBA00004146"/>
    </source>
</evidence>
<dbReference type="CTD" id="3631"/>
<evidence type="ECO:0000256" key="19">
    <source>
        <dbReference type="ARBA" id="ARBA00051770"/>
    </source>
</evidence>
<evidence type="ECO:0000256" key="13">
    <source>
        <dbReference type="ARBA" id="ARBA00022801"/>
    </source>
</evidence>
<dbReference type="GO" id="GO:0031901">
    <property type="term" value="C:early endosome membrane"/>
    <property type="evidence" value="ECO:0007669"/>
    <property type="project" value="UniProtKB-SubCell"/>
</dbReference>
<name>A0A8C4KLA3_DRONO</name>
<reference evidence="26" key="1">
    <citation type="submission" date="2025-05" db="UniProtKB">
        <authorList>
            <consortium name="Ensembl"/>
        </authorList>
    </citation>
    <scope>IDENTIFICATION</scope>
</reference>
<evidence type="ECO:0000256" key="23">
    <source>
        <dbReference type="ARBA" id="ARBA00080875"/>
    </source>
</evidence>
<comment type="similarity">
    <text evidence="7">Belongs to the inositol 3,4-bisphosphate 4-phosphatase family.</text>
</comment>
<evidence type="ECO:0000256" key="15">
    <source>
        <dbReference type="ARBA" id="ARBA00023098"/>
    </source>
</evidence>
<gene>
    <name evidence="26" type="primary">INPP4A</name>
</gene>
<evidence type="ECO:0000256" key="18">
    <source>
        <dbReference type="ARBA" id="ARBA00034105"/>
    </source>
</evidence>
<evidence type="ECO:0000256" key="24">
    <source>
        <dbReference type="ARBA" id="ARBA00082036"/>
    </source>
</evidence>
<evidence type="ECO:0000256" key="3">
    <source>
        <dbReference type="ARBA" id="ARBA00004236"/>
    </source>
</evidence>
<protein>
    <recommendedName>
        <fullName evidence="22">Inositol polyphosphate-4-phosphatase type I A</fullName>
        <ecNumber evidence="8">3.1.3.66</ecNumber>
    </recommendedName>
    <alternativeName>
        <fullName evidence="24">Inositol polyphosphate 4-phosphatase type I</fullName>
    </alternativeName>
    <alternativeName>
        <fullName evidence="23">Type I inositol 3,4-bisphosphate 4-phosphatase</fullName>
    </alternativeName>
</protein>
<comment type="subcellular location">
    <subcellularLocation>
        <location evidence="3">Cell membrane</location>
    </subcellularLocation>
    <subcellularLocation>
        <location evidence="4">Cytoplasm</location>
    </subcellularLocation>
    <subcellularLocation>
        <location evidence="2">Early endosome membrane</location>
    </subcellularLocation>
    <subcellularLocation>
        <location evidence="1">Nucleus</location>
    </subcellularLocation>
    <subcellularLocation>
        <location evidence="18">Postsynaptic density</location>
    </subcellularLocation>
    <subcellularLocation>
        <location evidence="5">Recycling endosome membrane</location>
    </subcellularLocation>
</comment>
<evidence type="ECO:0000256" key="1">
    <source>
        <dbReference type="ARBA" id="ARBA00004123"/>
    </source>
</evidence>
<evidence type="ECO:0000256" key="9">
    <source>
        <dbReference type="ARBA" id="ARBA00022475"/>
    </source>
</evidence>
<dbReference type="AlphaFoldDB" id="A0A8C4KLA3"/>
<dbReference type="PROSITE" id="PS50004">
    <property type="entry name" value="C2"/>
    <property type="match status" value="1"/>
</dbReference>
<keyword evidence="17" id="KW-0539">Nucleus</keyword>
<evidence type="ECO:0000256" key="4">
    <source>
        <dbReference type="ARBA" id="ARBA00004496"/>
    </source>
</evidence>
<evidence type="ECO:0000256" key="12">
    <source>
        <dbReference type="ARBA" id="ARBA00022753"/>
    </source>
</evidence>
<feature type="domain" description="C2" evidence="25">
    <location>
        <begin position="26"/>
        <end position="153"/>
    </location>
</feature>
<dbReference type="Ensembl" id="ENSDNVT00000031564.1">
    <property type="protein sequence ID" value="ENSDNVP00000026092.1"/>
    <property type="gene ID" value="ENSDNVG00000018131.1"/>
</dbReference>
<keyword evidence="16" id="KW-0472">Membrane</keyword>
<keyword evidence="14" id="KW-0770">Synapse</keyword>
<accession>A0A8C4KLA3</accession>
<dbReference type="Ensembl" id="ENSDNVT00000031578.1">
    <property type="protein sequence ID" value="ENSDNVP00000026106.1"/>
    <property type="gene ID" value="ENSDNVG00000018131.1"/>
</dbReference>
<dbReference type="GeneID" id="112985004"/>
<evidence type="ECO:0000256" key="11">
    <source>
        <dbReference type="ARBA" id="ARBA00022553"/>
    </source>
</evidence>
<evidence type="ECO:0000313" key="26">
    <source>
        <dbReference type="Ensembl" id="ENSDNVP00000026092.1"/>
    </source>
</evidence>
<sequence>MTAREHSPRHGAKSRTVQRASTIDVTSDMLGLSLAGNIQDPDEPILEFSLACSELLTPSLDRKPNSFVAVSVTTPPQAFWTKHAQTEIIEGTSNPIFLSSIAFFQDSLINQMTQIKLSVYDVKDRSQGTMYLLGSGTFTVKELLQERNHRLHLTLRSAESDRVGNITVIGWQMEEKTDQRPPVTRSPDTINGRMVLPVDESLTESLGIRSKYASLRKDALLKSVFGGAICRMYRFPTTDGNHLRILEQMAESILSLHIPRQFVKLLLEEDAARVCELEELGELSPCWESLRRQIVTQYQTIILTYQENLTDLHQYKGPSFKASSLKADKKLEFVPTNLHIQRMRVQDDAGSDQNYDIVTIGAPAAHCQGFKSGGLRKKLHKFEEAKKHSYEECCTSTSSQSIIYIPQDIVRAKEIIAQINTLKTQVSYYAERLSRAAKDRSANGLERTLAILADKTRQLVTVCDCKLLANSIHGLNAARPDYIASKASPTSGEGEQVMLRNDQDTLVARWTGRNSRSSLQVDWHEEEWEKVWLNVDKSLECIIQRVDKLLQKERLQSDSCEDVFQCDISCTSKKDCSPTPEESGPGEWSEALYPLLTTLTDCVAMMSDKAKKAMVFLLMQDSAPTIGLCLSLQYRRDVVFCQTLTALICGFIIKLRNCLHDDGFLRQLYTIGLLAQFESLLSTYGEELAMLEDMSLGIMDLRNVTFKVTQATSNTSTDMLPVITGNRDGFNVRIPLPSALFDLLPREIQSGMLLRVQPVLFNVGINEQQTLAEKFGDTSLQEVINMESLVRLNSYFEQFKEVLPDDCLPRSRSQTCLPELLRFLGQNVHARKNKNVDILWQAAEICRRLNGVRFTSCKSAKDRTAMSVTLEQCLILQHEHGMAPQVFTQALECMRSEGCRRENTMKNVGCRKYAFNSLQLKAFPKYYRPPEGTYGKVET</sequence>
<dbReference type="InterPro" id="IPR000008">
    <property type="entry name" value="C2_dom"/>
</dbReference>
<keyword evidence="10" id="KW-0963">Cytoplasm</keyword>
<evidence type="ECO:0000256" key="21">
    <source>
        <dbReference type="ARBA" id="ARBA00065112"/>
    </source>
</evidence>
<evidence type="ECO:0000256" key="22">
    <source>
        <dbReference type="ARBA" id="ARBA00074640"/>
    </source>
</evidence>